<reference evidence="2" key="1">
    <citation type="journal article" date="2019" name="Int. J. Syst. Evol. Microbiol.">
        <title>The Global Catalogue of Microorganisms (GCM) 10K type strain sequencing project: providing services to taxonomists for standard genome sequencing and annotation.</title>
        <authorList>
            <consortium name="The Broad Institute Genomics Platform"/>
            <consortium name="The Broad Institute Genome Sequencing Center for Infectious Disease"/>
            <person name="Wu L."/>
            <person name="Ma J."/>
        </authorList>
    </citation>
    <scope>NUCLEOTIDE SEQUENCE [LARGE SCALE GENOMIC DNA]</scope>
    <source>
        <strain evidence="2">CCUG 2113</strain>
    </source>
</reference>
<protein>
    <submittedName>
        <fullName evidence="1">Uncharacterized protein</fullName>
    </submittedName>
</protein>
<sequence length="242" mass="25246">MFLQPLIPGLPMPPHEGVVRRYALGLVMEAAPSYRRSTAQDTGGVALPGTLVRSPVQPNRTGAAALQQAVALLTGNRVAVPSVVTAAAMWRHARRHLGGVRVELAWEQEASALLAQCLGAVSAGGLVLLQWQSLSQKQQDSLRTPAPPSRWMLAVGVEGSWHSGEVGDLASASALLVLDATVPPVWGCGHNQHLKPGAHPDHAQARRAGLLRPVWTARTLDGGLECGLVLAAVVLTPGSGAG</sequence>
<gene>
    <name evidence="1" type="ORF">ACFOW3_24470</name>
</gene>
<accession>A0ABV8DGU7</accession>
<evidence type="ECO:0000313" key="2">
    <source>
        <dbReference type="Proteomes" id="UP001595693"/>
    </source>
</evidence>
<organism evidence="1 2">
    <name type="scientific">Acidovorax facilis</name>
    <dbReference type="NCBI Taxonomy" id="12917"/>
    <lineage>
        <taxon>Bacteria</taxon>
        <taxon>Pseudomonadati</taxon>
        <taxon>Pseudomonadota</taxon>
        <taxon>Betaproteobacteria</taxon>
        <taxon>Burkholderiales</taxon>
        <taxon>Comamonadaceae</taxon>
        <taxon>Acidovorax</taxon>
    </lineage>
</organism>
<dbReference type="RefSeq" id="WP_156358906.1">
    <property type="nucleotide sequence ID" value="NZ_JAMXAX010000283.1"/>
</dbReference>
<evidence type="ECO:0000313" key="1">
    <source>
        <dbReference type="EMBL" id="MFC3937788.1"/>
    </source>
</evidence>
<dbReference type="EMBL" id="JBHSAJ010000116">
    <property type="protein sequence ID" value="MFC3937788.1"/>
    <property type="molecule type" value="Genomic_DNA"/>
</dbReference>
<dbReference type="Proteomes" id="UP001595693">
    <property type="component" value="Unassembled WGS sequence"/>
</dbReference>
<keyword evidence="2" id="KW-1185">Reference proteome</keyword>
<proteinExistence type="predicted"/>
<name>A0ABV8DGU7_9BURK</name>
<comment type="caution">
    <text evidence="1">The sequence shown here is derived from an EMBL/GenBank/DDBJ whole genome shotgun (WGS) entry which is preliminary data.</text>
</comment>